<keyword evidence="10" id="KW-1185">Reference proteome</keyword>
<dbReference type="InterPro" id="IPR002104">
    <property type="entry name" value="Integrase_catalytic"/>
</dbReference>
<dbReference type="PROSITE" id="PS51900">
    <property type="entry name" value="CB"/>
    <property type="match status" value="1"/>
</dbReference>
<evidence type="ECO:0000256" key="5">
    <source>
        <dbReference type="PROSITE-ProRule" id="PRU01248"/>
    </source>
</evidence>
<dbReference type="GO" id="GO:0006310">
    <property type="term" value="P:DNA recombination"/>
    <property type="evidence" value="ECO:0007669"/>
    <property type="project" value="UniProtKB-KW"/>
</dbReference>
<dbReference type="AlphaFoldDB" id="Q3A6E0"/>
<dbReference type="Pfam" id="PF00589">
    <property type="entry name" value="Phage_integrase"/>
    <property type="match status" value="1"/>
</dbReference>
<dbReference type="InterPro" id="IPR050808">
    <property type="entry name" value="Phage_Integrase"/>
</dbReference>
<dbReference type="SUPFAM" id="SSF56349">
    <property type="entry name" value="DNA breaking-rejoining enzymes"/>
    <property type="match status" value="1"/>
</dbReference>
<comment type="similarity">
    <text evidence="1">Belongs to the 'phage' integrase family.</text>
</comment>
<dbReference type="InterPro" id="IPR011010">
    <property type="entry name" value="DNA_brk_join_enz"/>
</dbReference>
<evidence type="ECO:0000259" key="7">
    <source>
        <dbReference type="PROSITE" id="PS51898"/>
    </source>
</evidence>
<dbReference type="EMBL" id="CP000142">
    <property type="protein sequence ID" value="ABA88067.2"/>
    <property type="molecule type" value="Genomic_DNA"/>
</dbReference>
<dbReference type="GO" id="GO:0003677">
    <property type="term" value="F:DNA binding"/>
    <property type="evidence" value="ECO:0007669"/>
    <property type="project" value="UniProtKB-UniRule"/>
</dbReference>
<accession>Q3A6E0</accession>
<dbReference type="Pfam" id="PF14659">
    <property type="entry name" value="Phage_int_SAM_3"/>
    <property type="match status" value="1"/>
</dbReference>
<dbReference type="PROSITE" id="PS51898">
    <property type="entry name" value="TYR_RECOMBINASE"/>
    <property type="match status" value="1"/>
</dbReference>
<dbReference type="InterPro" id="IPR013762">
    <property type="entry name" value="Integrase-like_cat_sf"/>
</dbReference>
<keyword evidence="3 5" id="KW-0238">DNA-binding</keyword>
<dbReference type="PANTHER" id="PTHR30629:SF2">
    <property type="entry name" value="PROPHAGE INTEGRASE INTS-RELATED"/>
    <property type="match status" value="1"/>
</dbReference>
<evidence type="ECO:0000313" key="10">
    <source>
        <dbReference type="Proteomes" id="UP000002534"/>
    </source>
</evidence>
<evidence type="ECO:0000256" key="6">
    <source>
        <dbReference type="SAM" id="MobiDB-lite"/>
    </source>
</evidence>
<evidence type="ECO:0000256" key="3">
    <source>
        <dbReference type="ARBA" id="ARBA00023125"/>
    </source>
</evidence>
<keyword evidence="4" id="KW-0233">DNA recombination</keyword>
<dbReference type="Pfam" id="PF13356">
    <property type="entry name" value="Arm-DNA-bind_3"/>
    <property type="match status" value="1"/>
</dbReference>
<dbReference type="eggNOG" id="COG4974">
    <property type="taxonomic scope" value="Bacteria"/>
</dbReference>
<dbReference type="InterPro" id="IPR038488">
    <property type="entry name" value="Integrase_DNA-bd_sf"/>
</dbReference>
<dbReference type="InterPro" id="IPR010998">
    <property type="entry name" value="Integrase_recombinase_N"/>
</dbReference>
<organism evidence="9 10">
    <name type="scientific">Syntrophotalea carbinolica (strain DSM 2380 / NBRC 103641 / GraBd1)</name>
    <name type="common">Pelobacter carbinolicus</name>
    <dbReference type="NCBI Taxonomy" id="338963"/>
    <lineage>
        <taxon>Bacteria</taxon>
        <taxon>Pseudomonadati</taxon>
        <taxon>Thermodesulfobacteriota</taxon>
        <taxon>Desulfuromonadia</taxon>
        <taxon>Desulfuromonadales</taxon>
        <taxon>Syntrophotaleaceae</taxon>
        <taxon>Syntrophotalea</taxon>
    </lineage>
</organism>
<name>Q3A6E0_SYNC1</name>
<dbReference type="InterPro" id="IPR025166">
    <property type="entry name" value="Integrase_DNA_bind_dom"/>
</dbReference>
<dbReference type="RefSeq" id="WP_011340521.1">
    <property type="nucleotide sequence ID" value="NC_007498.2"/>
</dbReference>
<feature type="region of interest" description="Disordered" evidence="6">
    <location>
        <begin position="1"/>
        <end position="32"/>
    </location>
</feature>
<dbReference type="KEGG" id="pca:Pcar_0810"/>
<dbReference type="Proteomes" id="UP000002534">
    <property type="component" value="Chromosome"/>
</dbReference>
<dbReference type="OrthoDB" id="5429327at2"/>
<evidence type="ECO:0000259" key="8">
    <source>
        <dbReference type="PROSITE" id="PS51900"/>
    </source>
</evidence>
<dbReference type="Gene3D" id="1.10.150.130">
    <property type="match status" value="1"/>
</dbReference>
<feature type="domain" description="Tyr recombinase" evidence="7">
    <location>
        <begin position="208"/>
        <end position="384"/>
    </location>
</feature>
<feature type="domain" description="Core-binding (CB)" evidence="8">
    <location>
        <begin position="106"/>
        <end position="185"/>
    </location>
</feature>
<sequence>MANTNRSIPLTKKAIDGLPSHDPAGTQATATEYSTGEPGLHICVNMRGNKRWLFRYRLYGRKKVVAIGPYPSIEPPLAKQMANEMQRNLALGERVVSPRAQQKQQKTFGEFARKYLEHAKQTKKSWKDDYNKLTNQIIPKWGEVPLTCLTPKEIQGYLNQVKARTSGTNANRHYAVLNVLYNLAVKWGEIDPWKNPMPGVSKFRDNPGRTRYLSMEECKRFLAALEEAPGQLAACALRLLLFTGCRAGEVLKSKWEDVSMEGRTMLLPETKNGKSRVVHLNSLSLAEIEKLKDFRNPSNPYLFPGSSEDKPLGTVRKTFEHALKLAGLQGTDVVIHTLRHTHASLLANLGESLETIKVSLGHSSVKMTERYAHISGSKTKDASDHLAEQLKEVMNQ</sequence>
<dbReference type="GO" id="GO:0015074">
    <property type="term" value="P:DNA integration"/>
    <property type="evidence" value="ECO:0007669"/>
    <property type="project" value="UniProtKB-KW"/>
</dbReference>
<evidence type="ECO:0000256" key="4">
    <source>
        <dbReference type="ARBA" id="ARBA00023172"/>
    </source>
</evidence>
<dbReference type="PANTHER" id="PTHR30629">
    <property type="entry name" value="PROPHAGE INTEGRASE"/>
    <property type="match status" value="1"/>
</dbReference>
<evidence type="ECO:0000313" key="9">
    <source>
        <dbReference type="EMBL" id="ABA88067.2"/>
    </source>
</evidence>
<reference evidence="10" key="1">
    <citation type="submission" date="2005-10" db="EMBL/GenBank/DDBJ databases">
        <title>Complete sequence of Pelobacter carbinolicus DSM 2380.</title>
        <authorList>
            <person name="Copeland A."/>
            <person name="Lucas S."/>
            <person name="Lapidus A."/>
            <person name="Barry K."/>
            <person name="Detter J.C."/>
            <person name="Glavina T."/>
            <person name="Hammon N."/>
            <person name="Israni S."/>
            <person name="Pitluck S."/>
            <person name="Chertkov O."/>
            <person name="Schmutz J."/>
            <person name="Larimer F."/>
            <person name="Land M."/>
            <person name="Kyrpides N."/>
            <person name="Ivanova N."/>
            <person name="Richardson P."/>
        </authorList>
    </citation>
    <scope>NUCLEOTIDE SEQUENCE [LARGE SCALE GENOMIC DNA]</scope>
    <source>
        <strain evidence="10">DSM 2380 / NBRC 103641 / GraBd1</strain>
    </source>
</reference>
<keyword evidence="2" id="KW-0229">DNA integration</keyword>
<dbReference type="InterPro" id="IPR044068">
    <property type="entry name" value="CB"/>
</dbReference>
<dbReference type="Gene3D" id="3.30.160.390">
    <property type="entry name" value="Integrase, DNA-binding domain"/>
    <property type="match status" value="1"/>
</dbReference>
<dbReference type="HOGENOM" id="CLU_027562_17_7_7"/>
<gene>
    <name evidence="9" type="ordered locus">Pcar_0810</name>
</gene>
<proteinExistence type="inferred from homology"/>
<evidence type="ECO:0000256" key="1">
    <source>
        <dbReference type="ARBA" id="ARBA00008857"/>
    </source>
</evidence>
<dbReference type="CDD" id="cd00796">
    <property type="entry name" value="INT_Rci_Hp1_C"/>
    <property type="match status" value="1"/>
</dbReference>
<protein>
    <submittedName>
        <fullName evidence="9">Integrase, bacteriophage P4-type</fullName>
    </submittedName>
</protein>
<dbReference type="STRING" id="338963.Pcar_0810"/>
<dbReference type="Gene3D" id="1.10.443.10">
    <property type="entry name" value="Intergrase catalytic core"/>
    <property type="match status" value="1"/>
</dbReference>
<reference evidence="9 10" key="2">
    <citation type="journal article" date="2012" name="BMC Genomics">
        <title>The genome of Pelobacter carbinolicus reveals surprising metabolic capabilities and physiological features.</title>
        <authorList>
            <person name="Aklujkar M."/>
            <person name="Haveman S.A."/>
            <person name="Didonato R.Jr."/>
            <person name="Chertkov O."/>
            <person name="Han C.S."/>
            <person name="Land M.L."/>
            <person name="Brown P."/>
            <person name="Lovley D.R."/>
        </authorList>
    </citation>
    <scope>NUCLEOTIDE SEQUENCE [LARGE SCALE GENOMIC DNA]</scope>
    <source>
        <strain evidence="10">DSM 2380 / NBRC 103641 / GraBd1</strain>
    </source>
</reference>
<evidence type="ECO:0000256" key="2">
    <source>
        <dbReference type="ARBA" id="ARBA00022908"/>
    </source>
</evidence>
<dbReference type="InterPro" id="IPR004107">
    <property type="entry name" value="Integrase_SAM-like_N"/>
</dbReference>